<accession>A0ABW4YJG3</accession>
<comment type="caution">
    <text evidence="1">The sequence shown here is derived from an EMBL/GenBank/DDBJ whole genome shotgun (WGS) entry which is preliminary data.</text>
</comment>
<dbReference type="Gene3D" id="2.20.28.30">
    <property type="entry name" value="RNA polymerase ii, chain L"/>
    <property type="match status" value="1"/>
</dbReference>
<dbReference type="EMBL" id="JBHUHO010000029">
    <property type="protein sequence ID" value="MFD2115870.1"/>
    <property type="molecule type" value="Genomic_DNA"/>
</dbReference>
<dbReference type="Proteomes" id="UP001597362">
    <property type="component" value="Unassembled WGS sequence"/>
</dbReference>
<gene>
    <name evidence="1" type="ORF">ACFSJH_09065</name>
</gene>
<keyword evidence="2" id="KW-1185">Reference proteome</keyword>
<proteinExistence type="predicted"/>
<dbReference type="PANTHER" id="PTHR37826">
    <property type="entry name" value="FLOTILLIN BAND_7_5 DOMAIN PROTEIN"/>
    <property type="match status" value="1"/>
</dbReference>
<dbReference type="RefSeq" id="WP_377771483.1">
    <property type="nucleotide sequence ID" value="NZ_JBHUHO010000029.1"/>
</dbReference>
<evidence type="ECO:0000313" key="1">
    <source>
        <dbReference type="EMBL" id="MFD2115870.1"/>
    </source>
</evidence>
<name>A0ABW4YJG3_9BACL</name>
<dbReference type="PANTHER" id="PTHR37826:SF3">
    <property type="entry name" value="J DOMAIN-CONTAINING PROTEIN"/>
    <property type="match status" value="1"/>
</dbReference>
<reference evidence="2" key="1">
    <citation type="journal article" date="2019" name="Int. J. Syst. Evol. Microbiol.">
        <title>The Global Catalogue of Microorganisms (GCM) 10K type strain sequencing project: providing services to taxonomists for standard genome sequencing and annotation.</title>
        <authorList>
            <consortium name="The Broad Institute Genomics Platform"/>
            <consortium name="The Broad Institute Genome Sequencing Center for Infectious Disease"/>
            <person name="Wu L."/>
            <person name="Ma J."/>
        </authorList>
    </citation>
    <scope>NUCLEOTIDE SEQUENCE [LARGE SCALE GENOMIC DNA]</scope>
    <source>
        <strain evidence="2">GH52</strain>
    </source>
</reference>
<evidence type="ECO:0000313" key="2">
    <source>
        <dbReference type="Proteomes" id="UP001597362"/>
    </source>
</evidence>
<sequence>MSTIDYKCPGCGGGMVYNSEIGMLYCASCGREEKIEQFAAKYKLEQEHDSSLQQFHCNSCGAELITDQLSAATVCSFCGSGVIIGERLAGKWSPDLVIPFTISKEEAIDAFRKWCRNGRFTPKGFMSANRIKAITGMYVPFWLYDLDNDVEVKARATRIRTYIQGDYQYTETQHYALYRKLKLNYSQVPIDASEKMNDSLMDKLEPFPYEQLKSFQVPYLAGFVAEKYSYNEDEMLPRADEKVKSYIDAYIQSTLGGFTTVSVTDNDVRRSVKHAKYALLPVWVLHYDYNQLEYTFAMNGQTGKVVGKPPISKGKIALWFGVSTTATLLIIKSISAFMGGGFW</sequence>
<organism evidence="1 2">
    <name type="scientific">Paenibacillus yanchengensis</name>
    <dbReference type="NCBI Taxonomy" id="2035833"/>
    <lineage>
        <taxon>Bacteria</taxon>
        <taxon>Bacillati</taxon>
        <taxon>Bacillota</taxon>
        <taxon>Bacilli</taxon>
        <taxon>Bacillales</taxon>
        <taxon>Paenibacillaceae</taxon>
        <taxon>Paenibacillus</taxon>
    </lineage>
</organism>
<protein>
    <submittedName>
        <fullName evidence="1">TFIIB-type zinc ribbon-containing protein</fullName>
    </submittedName>
</protein>